<organism evidence="2 3">
    <name type="scientific">Vanilla planifolia</name>
    <name type="common">Vanilla</name>
    <dbReference type="NCBI Taxonomy" id="51239"/>
    <lineage>
        <taxon>Eukaryota</taxon>
        <taxon>Viridiplantae</taxon>
        <taxon>Streptophyta</taxon>
        <taxon>Embryophyta</taxon>
        <taxon>Tracheophyta</taxon>
        <taxon>Spermatophyta</taxon>
        <taxon>Magnoliopsida</taxon>
        <taxon>Liliopsida</taxon>
        <taxon>Asparagales</taxon>
        <taxon>Orchidaceae</taxon>
        <taxon>Vanilloideae</taxon>
        <taxon>Vanilleae</taxon>
        <taxon>Vanilla</taxon>
    </lineage>
</organism>
<dbReference type="EMBL" id="JADCNL010000003">
    <property type="protein sequence ID" value="KAG0489185.1"/>
    <property type="molecule type" value="Genomic_DNA"/>
</dbReference>
<evidence type="ECO:0000313" key="2">
    <source>
        <dbReference type="EMBL" id="KAG0489185.1"/>
    </source>
</evidence>
<dbReference type="PANTHER" id="PTHR33294">
    <property type="entry name" value="AWPM-19-LIKE FAMILY PROTEIN"/>
    <property type="match status" value="1"/>
</dbReference>
<dbReference type="PANTHER" id="PTHR33294:SF8">
    <property type="entry name" value="OS02G0731500 PROTEIN"/>
    <property type="match status" value="1"/>
</dbReference>
<evidence type="ECO:0000256" key="1">
    <source>
        <dbReference type="SAM" id="Phobius"/>
    </source>
</evidence>
<comment type="caution">
    <text evidence="2">The sequence shown here is derived from an EMBL/GenBank/DDBJ whole genome shotgun (WGS) entry which is preliminary data.</text>
</comment>
<keyword evidence="1" id="KW-1133">Transmembrane helix</keyword>
<sequence>MAATWSRGLLRPLLWLNLMMFAAVLGLAGWCLDKYIDRGAHQRLTGNMSTVYLLVFTLIAGAVGVCSVLAGLVHLRAWRGDSLAAAISSALVSWAITSLACGVACKHIQLGNRGKRLLSYLTLLHMGLMSSRCGVGYRSHCNAYGMMQQEMNRETEAMRRADAV</sequence>
<keyword evidence="1" id="KW-0472">Membrane</keyword>
<proteinExistence type="predicted"/>
<feature type="transmembrane region" description="Helical" evidence="1">
    <location>
        <begin position="83"/>
        <end position="105"/>
    </location>
</feature>
<feature type="transmembrane region" description="Helical" evidence="1">
    <location>
        <begin position="12"/>
        <end position="32"/>
    </location>
</feature>
<dbReference type="OrthoDB" id="598358at2759"/>
<dbReference type="InterPro" id="IPR008390">
    <property type="entry name" value="AWPM-19"/>
</dbReference>
<protein>
    <submittedName>
        <fullName evidence="2">Uncharacterized protein</fullName>
    </submittedName>
</protein>
<dbReference type="Pfam" id="PF05512">
    <property type="entry name" value="AWPM-19"/>
    <property type="match status" value="1"/>
</dbReference>
<dbReference type="AlphaFoldDB" id="A0A835RBG3"/>
<keyword evidence="1" id="KW-0812">Transmembrane</keyword>
<accession>A0A835RBG3</accession>
<gene>
    <name evidence="2" type="ORF">HPP92_007996</name>
</gene>
<feature type="transmembrane region" description="Helical" evidence="1">
    <location>
        <begin position="52"/>
        <end position="77"/>
    </location>
</feature>
<name>A0A835RBG3_VANPL</name>
<reference evidence="2 3" key="1">
    <citation type="journal article" date="2020" name="Nat. Food">
        <title>A phased Vanilla planifolia genome enables genetic improvement of flavour and production.</title>
        <authorList>
            <person name="Hasing T."/>
            <person name="Tang H."/>
            <person name="Brym M."/>
            <person name="Khazi F."/>
            <person name="Huang T."/>
            <person name="Chambers A.H."/>
        </authorList>
    </citation>
    <scope>NUCLEOTIDE SEQUENCE [LARGE SCALE GENOMIC DNA]</scope>
    <source>
        <tissue evidence="2">Leaf</tissue>
    </source>
</reference>
<dbReference type="Proteomes" id="UP000636800">
    <property type="component" value="Chromosome 3"/>
</dbReference>
<keyword evidence="3" id="KW-1185">Reference proteome</keyword>
<evidence type="ECO:0000313" key="3">
    <source>
        <dbReference type="Proteomes" id="UP000636800"/>
    </source>
</evidence>